<dbReference type="EMBL" id="SHOA02000001">
    <property type="protein sequence ID" value="TDH65782.1"/>
    <property type="molecule type" value="Genomic_DNA"/>
</dbReference>
<keyword evidence="2" id="KW-1185">Reference proteome</keyword>
<protein>
    <submittedName>
        <fullName evidence="1">Uncharacterized protein</fullName>
    </submittedName>
</protein>
<sequence>MLTNGYWQNLWQSWSETWVAATGVLFLTLDSSPEQWCRAVLAEPVQLMRLLQQLPFQHTLLNALSDEVIVAWMAAWRQDCLYLGLMAYPNRKTDHPTQVWLDEGKARMTSVSGNARIPGVQCSASQDLLLQSGPNVLLTRKCLSQTIEEELRLAQTIRQDLRLNGLFYDGNSSVLERAK</sequence>
<organism evidence="1 2">
    <name type="scientific">Bremia lactucae</name>
    <name type="common">Lettuce downy mildew</name>
    <dbReference type="NCBI Taxonomy" id="4779"/>
    <lineage>
        <taxon>Eukaryota</taxon>
        <taxon>Sar</taxon>
        <taxon>Stramenopiles</taxon>
        <taxon>Oomycota</taxon>
        <taxon>Peronosporomycetes</taxon>
        <taxon>Peronosporales</taxon>
        <taxon>Peronosporaceae</taxon>
        <taxon>Bremia</taxon>
    </lineage>
</organism>
<reference evidence="1 2" key="1">
    <citation type="journal article" date="2021" name="Genome Biol.">
        <title>AFLAP: assembly-free linkage analysis pipeline using k-mers from genome sequencing data.</title>
        <authorList>
            <person name="Fletcher K."/>
            <person name="Zhang L."/>
            <person name="Gil J."/>
            <person name="Han R."/>
            <person name="Cavanaugh K."/>
            <person name="Michelmore R."/>
        </authorList>
    </citation>
    <scope>NUCLEOTIDE SEQUENCE [LARGE SCALE GENOMIC DNA]</scope>
    <source>
        <strain evidence="1 2">SF5</strain>
    </source>
</reference>
<comment type="caution">
    <text evidence="1">The sequence shown here is derived from an EMBL/GenBank/DDBJ whole genome shotgun (WGS) entry which is preliminary data.</text>
</comment>
<dbReference type="AlphaFoldDB" id="A0A976FFH4"/>
<dbReference type="RefSeq" id="XP_067815281.1">
    <property type="nucleotide sequence ID" value="XM_067964828.1"/>
</dbReference>
<dbReference type="Proteomes" id="UP000294530">
    <property type="component" value="Unassembled WGS sequence"/>
</dbReference>
<gene>
    <name evidence="1" type="ORF">CCR75_006760</name>
</gene>
<dbReference type="KEGG" id="blac:94350499"/>
<accession>A0A976FFH4</accession>
<proteinExistence type="predicted"/>
<name>A0A976FFH4_BRELC</name>
<evidence type="ECO:0000313" key="2">
    <source>
        <dbReference type="Proteomes" id="UP000294530"/>
    </source>
</evidence>
<evidence type="ECO:0000313" key="1">
    <source>
        <dbReference type="EMBL" id="TDH65782.1"/>
    </source>
</evidence>
<dbReference type="GeneID" id="94350499"/>